<keyword evidence="1" id="KW-0175">Coiled coil</keyword>
<dbReference type="EMBL" id="QRHR01000002">
    <property type="protein sequence ID" value="RHF90153.1"/>
    <property type="molecule type" value="Genomic_DNA"/>
</dbReference>
<evidence type="ECO:0000313" key="3">
    <source>
        <dbReference type="Proteomes" id="UP000286186"/>
    </source>
</evidence>
<organism evidence="2 3">
    <name type="scientific">Eubacterium ventriosum</name>
    <dbReference type="NCBI Taxonomy" id="39496"/>
    <lineage>
        <taxon>Bacteria</taxon>
        <taxon>Bacillati</taxon>
        <taxon>Bacillota</taxon>
        <taxon>Clostridia</taxon>
        <taxon>Eubacteriales</taxon>
        <taxon>Eubacteriaceae</taxon>
        <taxon>Eubacterium</taxon>
    </lineage>
</organism>
<dbReference type="RefSeq" id="WP_118231290.1">
    <property type="nucleotide sequence ID" value="NZ_QRHR01000002.1"/>
</dbReference>
<feature type="coiled-coil region" evidence="1">
    <location>
        <begin position="1201"/>
        <end position="1228"/>
    </location>
</feature>
<accession>A0A414RAT0</accession>
<evidence type="ECO:0008006" key="4">
    <source>
        <dbReference type="Google" id="ProtNLM"/>
    </source>
</evidence>
<evidence type="ECO:0000256" key="1">
    <source>
        <dbReference type="SAM" id="Coils"/>
    </source>
</evidence>
<evidence type="ECO:0000313" key="2">
    <source>
        <dbReference type="EMBL" id="RHF90153.1"/>
    </source>
</evidence>
<comment type="caution">
    <text evidence="2">The sequence shown here is derived from an EMBL/GenBank/DDBJ whole genome shotgun (WGS) entry which is preliminary data.</text>
</comment>
<feature type="coiled-coil region" evidence="1">
    <location>
        <begin position="748"/>
        <end position="826"/>
    </location>
</feature>
<feature type="coiled-coil region" evidence="1">
    <location>
        <begin position="865"/>
        <end position="913"/>
    </location>
</feature>
<feature type="coiled-coil region" evidence="1">
    <location>
        <begin position="381"/>
        <end position="415"/>
    </location>
</feature>
<name>A0A414RAT0_9FIRM</name>
<reference evidence="2 3" key="1">
    <citation type="submission" date="2018-08" db="EMBL/GenBank/DDBJ databases">
        <title>A genome reference for cultivated species of the human gut microbiota.</title>
        <authorList>
            <person name="Zou Y."/>
            <person name="Xue W."/>
            <person name="Luo G."/>
        </authorList>
    </citation>
    <scope>NUCLEOTIDE SEQUENCE [LARGE SCALE GENOMIC DNA]</scope>
    <source>
        <strain evidence="2 3">AM23-22</strain>
    </source>
</reference>
<protein>
    <recommendedName>
        <fullName evidence="4">Chromosome segregation ATPase</fullName>
    </recommendedName>
</protein>
<proteinExistence type="predicted"/>
<sequence length="1476" mass="172680">MSKISRIRILNLGYNHDTIKIDDETFDFGGESTLISLRNGGGKSVLVQMIMSQFVNKSFRDLGDRQFKSYFTSNRPTFIMTEWQLDNNITRFISGMMVRKNQKEDNDAEELEMYTFTGSYSAACCYDIDNIPVVKQEENRRILKGFVECRNLLDNISKDKNGDFRLYDMGSSYGRRQYFATLRQYQINNKEWESIIRKVNQKESGLSELFSNSKDEKELVVNWFLRPIEDKLNQEKNRIDEFRKLTFQFIEQYRSNQSKIEKKSLVEKYFEDTKPLKDDIDRYVALYEDKCEYTAKMAAYVKKLNDTISDLTSGIEEKNNSLADIKNIINQIIYEKISYEIYHYYDSKEEVVSERTQQEAEITRLSYVNDKLARQKCVYDCNKLYLELKDIKTEKAEVEEKIDILLKDSENNRAEIEKIGHALYEHYSLAVKNSIQKNEINDNSISDTENALNKYINDKKDNEKIIRQKSTETGSLQNSVDSYNDAEEKFNTRFHCDIKRNILGLYEEGTLEVRKKEFDEEKQEESNRLSRLYKKKNELDIKTKMLSQEEVDIAGKLSDVKHEISDQNNLLMDYEQQKSYRLRVIKYAGLKESDIDRTDIIINSLANKLQELEIDKKKLIMAQSGLEKQHEQLKEGKTIELPDNVINYCMQNDIRYVYGMEWLNKNSRKLDDKARLVENNPFIPYSVIMEKTAFERMRNIDEKLYTSFPIPIIIKEDLEKTTGTINGNITTYGNVHFFIMFNNRLLDKAELDKMLEEIQDRISNLTDKLQAKNNDIETYNKYRIGIEEQTFSMDAVASAKKKVSECNEEEAQLKQRQAQIRSEKDSISAEYEENNRSIRSSENIITNYNIRSDEFDKLCEKYKLYNMNLKSLIRLQNELKELENKNRSFDNEIATNRDELMNLKSKRAKLKEIIDSNKIKTEEFKIYKENNCTESDSNIVPEEYEAKYYALTKVVSDSFDELNGRLKKLTVRVTTKEKDLAKKNYKHIAEEEYKNIYCSEEQYDQLEEQIKKNGVSLNAAIESNDKLAGVLAGINKDIEYGFRRLNEQTGYKELLPKETIVDTEFDKRINLRKHDIGIIRKEIGNLEARKNELSGKLSGVSEYADVKIYVIQDKMSEIFNDIPDLMTIEKTELDRYQADMRRKLSSIKEQLSKEQNDISEMIRNIAGKNEYQDAYFKKTFESLLVQVGNPQNLSKQYAINRATYESQLEKLIIDLANIDSEQKNVEEMFLEYIKNVNANIAMVDKNSTINVRGRNIKMLRIQVPDWESEKEHYKIQLHEFFERVVRHGIETIENNKNLAEYIGSIISTKNLYDDVIGIGNIKIKLYKIEAEKEVPISWAEVSSNSGGEGFLSAFVILTCLLSYMRRDENDLFSTAEEGKVLIMDNPFAQTYSAHLLKPLMEMAKKTNTQLICLSGLGGDSIYNRFDNIYVLKLVDSNIRKGVQRVEGEHIKGEEVKKMVLSDFKTEQMDLFEMVEE</sequence>
<dbReference type="Proteomes" id="UP000286186">
    <property type="component" value="Unassembled WGS sequence"/>
</dbReference>
<feature type="coiled-coil region" evidence="1">
    <location>
        <begin position="1137"/>
        <end position="1164"/>
    </location>
</feature>
<feature type="coiled-coil region" evidence="1">
    <location>
        <begin position="515"/>
        <end position="629"/>
    </location>
</feature>
<gene>
    <name evidence="2" type="ORF">DW652_02370</name>
</gene>